<dbReference type="RefSeq" id="WP_015468669.1">
    <property type="nucleotide sequence ID" value="NC_020812.1"/>
</dbReference>
<reference evidence="3 4" key="1">
    <citation type="journal article" date="2013" name="ISME J.">
        <title>By their genes ye shall know them: genomic signatures of predatory bacteria.</title>
        <authorList>
            <person name="Pasternak Z."/>
            <person name="Pietrokovski S."/>
            <person name="Rotem O."/>
            <person name="Gophna U."/>
            <person name="Lurie-Weinberger M.N."/>
            <person name="Jurkevitch E."/>
        </authorList>
    </citation>
    <scope>NUCLEOTIDE SEQUENCE [LARGE SCALE GENOMIC DNA]</scope>
    <source>
        <strain evidence="3">EPB</strain>
    </source>
</reference>
<protein>
    <submittedName>
        <fullName evidence="3">IcmL (DotI) protein</fullName>
    </submittedName>
</protein>
<keyword evidence="2" id="KW-0812">Transmembrane</keyword>
<dbReference type="AlphaFoldDB" id="M4VIE9"/>
<dbReference type="EMBL" id="CP003538">
    <property type="protein sequence ID" value="AGH99162.1"/>
    <property type="molecule type" value="Genomic_DNA"/>
</dbReference>
<dbReference type="KEGG" id="man:A11S_2367"/>
<feature type="region of interest" description="Disordered" evidence="1">
    <location>
        <begin position="1"/>
        <end position="47"/>
    </location>
</feature>
<dbReference type="Pfam" id="PF11393">
    <property type="entry name" value="T4BSS_DotI_IcmL"/>
    <property type="match status" value="1"/>
</dbReference>
<dbReference type="NCBIfam" id="NF038072">
    <property type="entry name" value="IcmL_DotI_only"/>
    <property type="match status" value="1"/>
</dbReference>
<dbReference type="InterPro" id="IPR021055">
    <property type="entry name" value="T4BSS_IcmL/DotI"/>
</dbReference>
<organism evidence="3 4">
    <name type="scientific">Micavibrio aeruginosavorus EPB</name>
    <dbReference type="NCBI Taxonomy" id="349215"/>
    <lineage>
        <taxon>Bacteria</taxon>
        <taxon>Pseudomonadati</taxon>
        <taxon>Bdellovibrionota</taxon>
        <taxon>Bdellovibrionia</taxon>
        <taxon>Bdellovibrionales</taxon>
        <taxon>Pseudobdellovibrionaceae</taxon>
        <taxon>Micavibrio</taxon>
    </lineage>
</organism>
<gene>
    <name evidence="3" type="ORF">A11S_2367</name>
</gene>
<keyword evidence="2" id="KW-0472">Membrane</keyword>
<evidence type="ECO:0000256" key="2">
    <source>
        <dbReference type="SAM" id="Phobius"/>
    </source>
</evidence>
<dbReference type="STRING" id="349215.A11S_2367"/>
<dbReference type="OrthoDB" id="6367129at2"/>
<dbReference type="Proteomes" id="UP000011932">
    <property type="component" value="Chromosome"/>
</dbReference>
<name>M4VIE9_9BACT</name>
<keyword evidence="2" id="KW-1133">Transmembrane helix</keyword>
<evidence type="ECO:0000256" key="1">
    <source>
        <dbReference type="SAM" id="MobiDB-lite"/>
    </source>
</evidence>
<dbReference type="CDD" id="cd16385">
    <property type="entry name" value="IcmL"/>
    <property type="match status" value="1"/>
</dbReference>
<sequence>MAQTPDMQAPGGSAGGGDAPNPRRIRATEQRGAAPVKKGGKPVKGAIAEGHTVPSGLGTVIVRNEFYKDGYRSLLRLALIQGLVIVGLIGAMFFVVHTHQPENRYFATTEDGRLVPMVPLNAPNLSAPALMSWVAQAATEVMTFGFSDYRRRLQEASRNFTRRGWESFTQALQRSRIIESVEEYQQVITAAPKGAPILVSEGLVNGRYQWQVQLPMILTYQAGSKTRSDTWLVTMVIVRVSRLESANGVGIEQWIAQPG</sequence>
<proteinExistence type="predicted"/>
<evidence type="ECO:0000313" key="4">
    <source>
        <dbReference type="Proteomes" id="UP000011932"/>
    </source>
</evidence>
<evidence type="ECO:0000313" key="3">
    <source>
        <dbReference type="EMBL" id="AGH99162.1"/>
    </source>
</evidence>
<dbReference type="HOGENOM" id="CLU_087632_1_0_5"/>
<accession>M4VIE9</accession>
<feature type="transmembrane region" description="Helical" evidence="2">
    <location>
        <begin position="74"/>
        <end position="96"/>
    </location>
</feature>
<feature type="compositionally biased region" description="Low complexity" evidence="1">
    <location>
        <begin position="32"/>
        <end position="47"/>
    </location>
</feature>